<dbReference type="NCBIfam" id="TIGR02532">
    <property type="entry name" value="IV_pilin_GFxxxE"/>
    <property type="match status" value="1"/>
</dbReference>
<dbReference type="Pfam" id="PF07963">
    <property type="entry name" value="N_methyl"/>
    <property type="match status" value="1"/>
</dbReference>
<keyword evidence="1" id="KW-0472">Membrane</keyword>
<dbReference type="RefSeq" id="WP_218322808.1">
    <property type="nucleotide sequence ID" value="NZ_JAEEGC010000135.1"/>
</dbReference>
<dbReference type="EMBL" id="JAEEGC010000135">
    <property type="protein sequence ID" value="MBV7275757.1"/>
    <property type="molecule type" value="Genomic_DNA"/>
</dbReference>
<dbReference type="InterPro" id="IPR012902">
    <property type="entry name" value="N_methyl_site"/>
</dbReference>
<keyword evidence="3" id="KW-1185">Reference proteome</keyword>
<feature type="transmembrane region" description="Helical" evidence="1">
    <location>
        <begin position="6"/>
        <end position="26"/>
    </location>
</feature>
<comment type="caution">
    <text evidence="2">The sequence shown here is derived from an EMBL/GenBank/DDBJ whole genome shotgun (WGS) entry which is preliminary data.</text>
</comment>
<name>A0A949TUV7_9CLOT</name>
<dbReference type="Proteomes" id="UP000694308">
    <property type="component" value="Unassembled WGS sequence"/>
</dbReference>
<keyword evidence="1" id="KW-0812">Transmembrane</keyword>
<dbReference type="AlphaFoldDB" id="A0A949TUV7"/>
<keyword evidence="1" id="KW-1133">Transmembrane helix</keyword>
<sequence>MKKKGFTLVELMIALATFAILSLYLYQTFFSQIKLNFSFNDNIDLQYNINKALNILTDEIRNYSFTDISINGDQISSGGKVIVNLNSGGLNNDVDYDRANKILNLNDANGVNISKCTNIDSINMASEGEIIVITVSASQGKLKITSSTAVNVKR</sequence>
<organism evidence="2 3">
    <name type="scientific">Clostridium thailandense</name>
    <dbReference type="NCBI Taxonomy" id="2794346"/>
    <lineage>
        <taxon>Bacteria</taxon>
        <taxon>Bacillati</taxon>
        <taxon>Bacillota</taxon>
        <taxon>Clostridia</taxon>
        <taxon>Eubacteriales</taxon>
        <taxon>Clostridiaceae</taxon>
        <taxon>Clostridium</taxon>
    </lineage>
</organism>
<proteinExistence type="predicted"/>
<reference evidence="2" key="1">
    <citation type="submission" date="2020-12" db="EMBL/GenBank/DDBJ databases">
        <title>Clostridium thailandense sp. nov., a novel acetogenic bacterium isolated from peat land soil in Thailand.</title>
        <authorList>
            <person name="Chaikitkaew S."/>
            <person name="Birkeland N.K."/>
        </authorList>
    </citation>
    <scope>NUCLEOTIDE SEQUENCE</scope>
    <source>
        <strain evidence="2">PL3</strain>
    </source>
</reference>
<evidence type="ECO:0000313" key="3">
    <source>
        <dbReference type="Proteomes" id="UP000694308"/>
    </source>
</evidence>
<evidence type="ECO:0000256" key="1">
    <source>
        <dbReference type="SAM" id="Phobius"/>
    </source>
</evidence>
<protein>
    <submittedName>
        <fullName evidence="2">Prepilin-type N-terminal cleavage/methylation domain-containing protein</fullName>
    </submittedName>
</protein>
<accession>A0A949TUV7</accession>
<evidence type="ECO:0000313" key="2">
    <source>
        <dbReference type="EMBL" id="MBV7275757.1"/>
    </source>
</evidence>
<gene>
    <name evidence="2" type="ORF">I6U48_22930</name>
</gene>